<proteinExistence type="predicted"/>
<evidence type="ECO:0000256" key="1">
    <source>
        <dbReference type="SAM" id="Coils"/>
    </source>
</evidence>
<gene>
    <name evidence="2" type="ORF">FHT01_001800</name>
</gene>
<dbReference type="Proteomes" id="UP000788153">
    <property type="component" value="Unassembled WGS sequence"/>
</dbReference>
<dbReference type="RefSeq" id="WP_243846671.1">
    <property type="nucleotide sequence ID" value="NZ_BAAAEV010000001.1"/>
</dbReference>
<reference evidence="2 3" key="1">
    <citation type="submission" date="2020-03" db="EMBL/GenBank/DDBJ databases">
        <title>Genomic Encyclopedia of Type Strains, Phase IV (KMG-IV): sequencing the most valuable type-strain genomes for metagenomic binning, comparative biology and taxonomic classification.</title>
        <authorList>
            <person name="Goeker M."/>
        </authorList>
    </citation>
    <scope>NUCLEOTIDE SEQUENCE [LARGE SCALE GENOMIC DNA]</scope>
    <source>
        <strain evidence="2 3">DSM 22753</strain>
    </source>
</reference>
<keyword evidence="3" id="KW-1185">Reference proteome</keyword>
<comment type="caution">
    <text evidence="2">The sequence shown here is derived from an EMBL/GenBank/DDBJ whole genome shotgun (WGS) entry which is preliminary data.</text>
</comment>
<sequence>MATGDDVMAMQRMKGFGWFLTGVIVAPGCYLVSSQVAAERARVQSVERAIAAAEADIRALETEFGTRANLAQLERWNGDVLALVAPRPDQFVQGEMGLAALHAPKPGEAGYRVAAYVVPSGVPDLPAPLPAAPKAEAVELASNDVARPRPVVAAAATPRPDKAQAVAMLDDALLSENTLGDILKGARREAVSGR</sequence>
<accession>A0ABX0U649</accession>
<name>A0ABX0U649_9SPHN</name>
<organism evidence="2 3">
    <name type="scientific">Sphingomonas japonica</name>
    <dbReference type="NCBI Taxonomy" id="511662"/>
    <lineage>
        <taxon>Bacteria</taxon>
        <taxon>Pseudomonadati</taxon>
        <taxon>Pseudomonadota</taxon>
        <taxon>Alphaproteobacteria</taxon>
        <taxon>Sphingomonadales</taxon>
        <taxon>Sphingomonadaceae</taxon>
        <taxon>Sphingomonas</taxon>
    </lineage>
</organism>
<keyword evidence="1" id="KW-0175">Coiled coil</keyword>
<evidence type="ECO:0008006" key="4">
    <source>
        <dbReference type="Google" id="ProtNLM"/>
    </source>
</evidence>
<protein>
    <recommendedName>
        <fullName evidence="4">Cell division protein FtsB</fullName>
    </recommendedName>
</protein>
<evidence type="ECO:0000313" key="3">
    <source>
        <dbReference type="Proteomes" id="UP000788153"/>
    </source>
</evidence>
<feature type="coiled-coil region" evidence="1">
    <location>
        <begin position="36"/>
        <end position="63"/>
    </location>
</feature>
<dbReference type="EMBL" id="JAASQP010000001">
    <property type="protein sequence ID" value="NIJ24258.1"/>
    <property type="molecule type" value="Genomic_DNA"/>
</dbReference>
<evidence type="ECO:0000313" key="2">
    <source>
        <dbReference type="EMBL" id="NIJ24258.1"/>
    </source>
</evidence>